<dbReference type="SUPFAM" id="SSF55785">
    <property type="entry name" value="PYP-like sensor domain (PAS domain)"/>
    <property type="match status" value="1"/>
</dbReference>
<dbReference type="Pfam" id="PF12114">
    <property type="entry name" value="Period_C"/>
    <property type="match status" value="2"/>
</dbReference>
<dbReference type="GO" id="GO:0032922">
    <property type="term" value="P:circadian regulation of gene expression"/>
    <property type="evidence" value="ECO:0007669"/>
    <property type="project" value="TreeGrafter"/>
</dbReference>
<evidence type="ECO:0000259" key="4">
    <source>
        <dbReference type="PROSITE" id="PS50112"/>
    </source>
</evidence>
<evidence type="ECO:0000256" key="2">
    <source>
        <dbReference type="ARBA" id="ARBA00023242"/>
    </source>
</evidence>
<evidence type="ECO:0008006" key="8">
    <source>
        <dbReference type="Google" id="ProtNLM"/>
    </source>
</evidence>
<feature type="compositionally biased region" description="Basic and acidic residues" evidence="3">
    <location>
        <begin position="1099"/>
        <end position="1118"/>
    </location>
</feature>
<dbReference type="PANTHER" id="PTHR11269">
    <property type="entry name" value="PERIOD CIRCADIAN PROTEIN"/>
    <property type="match status" value="1"/>
</dbReference>
<dbReference type="GO" id="GO:0001222">
    <property type="term" value="F:transcription corepressor binding"/>
    <property type="evidence" value="ECO:0007669"/>
    <property type="project" value="TreeGrafter"/>
</dbReference>
<sequence>MEQTSEKKKKTKQSKSPTISDSSYGSMITGTSSSSSLSLSLFSESDLAEGPSTSGCSSEMATAMRTKERKKERAKEFMKKLKSMLPNKKNVGKMDTLSTLEQLVDSMRQLNENEKKNSEFKTPPPHTGSYHSVDTDKLAQSNMFISVSPKSHVVQKASGSLMEHLGYPTDWWKGRLLKDFLKKKDINTVNSCLAQHSADDDCGEISESIVNSSTEGSPKEGSNYFYARIRRFRKLGEGFNLQNIVSYCPFRMMVTSKPLDISESEDDGAGRHRRSLIIYCSPLNSAYMGGGVPDQKKFSLRHSLHCNFVYIDPNTVSLLGFLPQDLNGMQIFDLYHPDNLPMLLDVHKKIMQSMGQPFKSEPMKLRTRNGCYVEVETEWSSFINPLSMRLEFIIGQHTVLKAPSSLDLFEDLIMTRPEKFIVTPEVRKIQEKILEVLKKPVQNVFAEPSPVALPIRNRASATSTSSTPMLVGEAKDLDSSTKSGTVADKSKDETSLAESKSAVIDDKGISSIYNQLNYSHNIKRFLMSHPKSFSNVSDEDSVMMRDDSEDENINEEEELPLEIPVVKPPSCGSSTQVHVSEPGHGEDISGVAPFGDETSNPPREVAADSRHFLTEETLKKHTKMQERLYLQRISEEQPLLVKPRRKKSRNASHQKRPRPKETGEDVNSAKHPCTNSGVFRSSSNIFMQSFPLMPENDLAPAAVETDSIFNQTKIDKGGSFTNTYVGHQGTPIGFQPFPQGYPQGNQGNMGVPQQPTIHLVPGEPVPISCIPTSLTPMMPTQGLVDMGAARPRQNIQWPYYPQAGYTLLPQVMTGFYQPMLQTVQMNQGHIMQYPKRPGQGTMEQRAQDSMESGENGKREQFDKKGNYCDNNQSSSVEDTTSSIIYLLDADSSTLEDSDNKHSVQAPAPSCWMHNKRASEPPWLCGINWNTDTKMRYQLPLPKMSTVLKMDEKILMNTQQSELAQQNLEQLLEDVAALDFDHPFDEEADYIFFPGDEPLDESDLCGEKNVELEMTQPQISLSDQVHDGGGKEVDKGGGGGGGTPDNVTVEMERDAENGIKEDDQSTPTMLESSSNRDEVQTPEVVWTLADENGDTPTKSSSEDEKTESVPSGKEEKKDNNVMMKTENQVDQNTEDNGDGGDIAMETVFCGGNPHAGSSEPSLTLVAKRGSSPKDGSLSGDECSGSDGGQKIEMEDAQSSCSKESSDLTPSEVRSNEEAGSSLKESDSSLKLVKEGPSRSVPSPSSSMDQMVQEEVGRARTETSVADLEEVFQKLFVPLKIRVSHRMSPRAPSGSAGREGEGGSDARAKRSSQSAPYWLLEAHMSKRVAMTYKVPTRPLEDVLKEDSHRMTDLVQSATVRQQLLQLLSEVDFKPGANASSPANSASNSTFYIPATVVDPSTDVSANDSIPLLSASPTTQSPPIQTDIQLYTKSDYPCFTAKELMDSSAEVQDKKPLGSNFFKDISQNKQAETFSMSPLPSAEESMNISEDSMVEAKSMKFLSLRSKSVSNVSMESMPSALIGGEDSSPTPQHLYREMIFSDTNSEPAGEKSGQNLATLRSQSSSTDTTNFGCDSAEYDSTGVGGRPGKGYANHRKSERQRQEAASKANVARVDSHLNEKFQALESKCLGEQGIEDVIMSKVFLSSETMANAFGNRVSPDLRGNINILD</sequence>
<feature type="compositionally biased region" description="Polar residues" evidence="3">
    <location>
        <begin position="1540"/>
        <end position="1569"/>
    </location>
</feature>
<evidence type="ECO:0000256" key="1">
    <source>
        <dbReference type="ARBA" id="ARBA00004123"/>
    </source>
</evidence>
<proteinExistence type="predicted"/>
<organism evidence="6 7">
    <name type="scientific">Elysia crispata</name>
    <name type="common">lettuce slug</name>
    <dbReference type="NCBI Taxonomy" id="231223"/>
    <lineage>
        <taxon>Eukaryota</taxon>
        <taxon>Metazoa</taxon>
        <taxon>Spiralia</taxon>
        <taxon>Lophotrochozoa</taxon>
        <taxon>Mollusca</taxon>
        <taxon>Gastropoda</taxon>
        <taxon>Heterobranchia</taxon>
        <taxon>Euthyneura</taxon>
        <taxon>Panpulmonata</taxon>
        <taxon>Sacoglossa</taxon>
        <taxon>Placobranchoidea</taxon>
        <taxon>Plakobranchidae</taxon>
        <taxon>Elysia</taxon>
    </lineage>
</organism>
<feature type="compositionally biased region" description="Basic and acidic residues" evidence="3">
    <location>
        <begin position="1296"/>
        <end position="1306"/>
    </location>
</feature>
<feature type="region of interest" description="Disordered" evidence="3">
    <location>
        <begin position="457"/>
        <end position="500"/>
    </location>
</feature>
<protein>
    <recommendedName>
        <fullName evidence="8">BHLH domain-containing protein</fullName>
    </recommendedName>
</protein>
<evidence type="ECO:0000313" key="7">
    <source>
        <dbReference type="Proteomes" id="UP001283361"/>
    </source>
</evidence>
<dbReference type="GO" id="GO:0005634">
    <property type="term" value="C:nucleus"/>
    <property type="evidence" value="ECO:0007669"/>
    <property type="project" value="UniProtKB-SubCell"/>
</dbReference>
<comment type="caution">
    <text evidence="6">The sequence shown here is derived from an EMBL/GenBank/DDBJ whole genome shotgun (WGS) entry which is preliminary data.</text>
</comment>
<gene>
    <name evidence="6" type="ORF">RRG08_007667</name>
</gene>
<feature type="region of interest" description="Disordered" evidence="3">
    <location>
        <begin position="1"/>
        <end position="73"/>
    </location>
</feature>
<feature type="compositionally biased region" description="Polar residues" evidence="3">
    <location>
        <begin position="51"/>
        <end position="60"/>
    </location>
</feature>
<feature type="compositionally biased region" description="Low complexity" evidence="3">
    <location>
        <begin position="22"/>
        <end position="45"/>
    </location>
</feature>
<feature type="region of interest" description="Disordered" evidence="3">
    <location>
        <begin position="639"/>
        <end position="675"/>
    </location>
</feature>
<feature type="compositionally biased region" description="Low complexity" evidence="3">
    <location>
        <begin position="1236"/>
        <end position="1245"/>
    </location>
</feature>
<feature type="region of interest" description="Disordered" evidence="3">
    <location>
        <begin position="1021"/>
        <end position="1260"/>
    </location>
</feature>
<reference evidence="6" key="1">
    <citation type="journal article" date="2023" name="G3 (Bethesda)">
        <title>A reference genome for the long-term kleptoplast-retaining sea slug Elysia crispata morphotype clarki.</title>
        <authorList>
            <person name="Eastman K.E."/>
            <person name="Pendleton A.L."/>
            <person name="Shaikh M.A."/>
            <person name="Suttiyut T."/>
            <person name="Ogas R."/>
            <person name="Tomko P."/>
            <person name="Gavelis G."/>
            <person name="Widhalm J.R."/>
            <person name="Wisecaver J.H."/>
        </authorList>
    </citation>
    <scope>NUCLEOTIDE SEQUENCE</scope>
    <source>
        <strain evidence="6">ECLA1</strain>
    </source>
</reference>
<dbReference type="GO" id="GO:0043153">
    <property type="term" value="P:entrainment of circadian clock by photoperiod"/>
    <property type="evidence" value="ECO:0007669"/>
    <property type="project" value="TreeGrafter"/>
</dbReference>
<comment type="subcellular location">
    <subcellularLocation>
        <location evidence="1">Nucleus</location>
    </subcellularLocation>
</comment>
<accession>A0AAE1CRZ6</accession>
<feature type="compositionally biased region" description="Basic and acidic residues" evidence="3">
    <location>
        <begin position="1222"/>
        <end position="1235"/>
    </location>
</feature>
<dbReference type="Gene3D" id="3.30.450.20">
    <property type="entry name" value="PAS domain"/>
    <property type="match status" value="2"/>
</dbReference>
<feature type="compositionally biased region" description="Basic and acidic residues" evidence="3">
    <location>
        <begin position="854"/>
        <end position="866"/>
    </location>
</feature>
<dbReference type="InterPro" id="IPR050760">
    <property type="entry name" value="Period_circadian_regulator"/>
</dbReference>
<dbReference type="GO" id="GO:0005737">
    <property type="term" value="C:cytoplasm"/>
    <property type="evidence" value="ECO:0007669"/>
    <property type="project" value="TreeGrafter"/>
</dbReference>
<evidence type="ECO:0000313" key="6">
    <source>
        <dbReference type="EMBL" id="KAK3731588.1"/>
    </source>
</evidence>
<feature type="region of interest" description="Disordered" evidence="3">
    <location>
        <begin position="836"/>
        <end position="874"/>
    </location>
</feature>
<dbReference type="PANTHER" id="PTHR11269:SF16">
    <property type="entry name" value="PERIOD CIRCADIAN PROTEIN"/>
    <property type="match status" value="1"/>
</dbReference>
<dbReference type="InterPro" id="IPR000014">
    <property type="entry name" value="PAS"/>
</dbReference>
<dbReference type="CDD" id="cd00130">
    <property type="entry name" value="PAS"/>
    <property type="match status" value="1"/>
</dbReference>
<dbReference type="InterPro" id="IPR022728">
    <property type="entry name" value="Period_circadian-like_C"/>
</dbReference>
<feature type="compositionally biased region" description="Basic and acidic residues" evidence="3">
    <location>
        <begin position="1023"/>
        <end position="1034"/>
    </location>
</feature>
<dbReference type="GO" id="GO:0046983">
    <property type="term" value="F:protein dimerization activity"/>
    <property type="evidence" value="ECO:0007669"/>
    <property type="project" value="InterPro"/>
</dbReference>
<feature type="compositionally biased region" description="Basic and acidic residues" evidence="3">
    <location>
        <begin position="1049"/>
        <end position="1062"/>
    </location>
</feature>
<feature type="compositionally biased region" description="Basic residues" evidence="3">
    <location>
        <begin position="642"/>
        <end position="658"/>
    </location>
</feature>
<feature type="compositionally biased region" description="Polar residues" evidence="3">
    <location>
        <begin position="841"/>
        <end position="852"/>
    </location>
</feature>
<dbReference type="InterPro" id="IPR035965">
    <property type="entry name" value="PAS-like_dom_sf"/>
</dbReference>
<dbReference type="GO" id="GO:0000122">
    <property type="term" value="P:negative regulation of transcription by RNA polymerase II"/>
    <property type="evidence" value="ECO:0007669"/>
    <property type="project" value="TreeGrafter"/>
</dbReference>
<feature type="compositionally biased region" description="Polar residues" evidence="3">
    <location>
        <begin position="1195"/>
        <end position="1211"/>
    </location>
</feature>
<feature type="domain" description="PAS" evidence="4">
    <location>
        <begin position="308"/>
        <end position="354"/>
    </location>
</feature>
<dbReference type="PROSITE" id="PS50112">
    <property type="entry name" value="PAS"/>
    <property type="match status" value="1"/>
</dbReference>
<keyword evidence="2" id="KW-0539">Nucleus</keyword>
<dbReference type="Pfam" id="PF14598">
    <property type="entry name" value="PAS_11"/>
    <property type="match status" value="1"/>
</dbReference>
<feature type="domain" description="BHLH" evidence="5">
    <location>
        <begin position="58"/>
        <end position="110"/>
    </location>
</feature>
<feature type="region of interest" description="Disordered" evidence="3">
    <location>
        <begin position="1540"/>
        <end position="1590"/>
    </location>
</feature>
<dbReference type="PROSITE" id="PS50888">
    <property type="entry name" value="BHLH"/>
    <property type="match status" value="1"/>
</dbReference>
<dbReference type="EMBL" id="JAWDGP010006995">
    <property type="protein sequence ID" value="KAK3731588.1"/>
    <property type="molecule type" value="Genomic_DNA"/>
</dbReference>
<evidence type="ECO:0000259" key="5">
    <source>
        <dbReference type="PROSITE" id="PS50888"/>
    </source>
</evidence>
<dbReference type="InterPro" id="IPR011598">
    <property type="entry name" value="bHLH_dom"/>
</dbReference>
<dbReference type="GO" id="GO:0000976">
    <property type="term" value="F:transcription cis-regulatory region binding"/>
    <property type="evidence" value="ECO:0007669"/>
    <property type="project" value="TreeGrafter"/>
</dbReference>
<dbReference type="SMART" id="SM00091">
    <property type="entry name" value="PAS"/>
    <property type="match status" value="1"/>
</dbReference>
<name>A0AAE1CRZ6_9GAST</name>
<feature type="region of interest" description="Disordered" evidence="3">
    <location>
        <begin position="1284"/>
        <end position="1310"/>
    </location>
</feature>
<keyword evidence="7" id="KW-1185">Reference proteome</keyword>
<evidence type="ECO:0000256" key="3">
    <source>
        <dbReference type="SAM" id="MobiDB-lite"/>
    </source>
</evidence>
<feature type="region of interest" description="Disordered" evidence="3">
    <location>
        <begin position="565"/>
        <end position="610"/>
    </location>
</feature>
<dbReference type="Proteomes" id="UP001283361">
    <property type="component" value="Unassembled WGS sequence"/>
</dbReference>